<dbReference type="Proteomes" id="UP000269544">
    <property type="component" value="Chromosome"/>
</dbReference>
<dbReference type="AlphaFoldDB" id="A0A3S5AJ68"/>
<dbReference type="KEGG" id="piv:NCTC13079_00733"/>
<dbReference type="GO" id="GO:0005829">
    <property type="term" value="C:cytosol"/>
    <property type="evidence" value="ECO:0007669"/>
    <property type="project" value="TreeGrafter"/>
</dbReference>
<keyword evidence="2" id="KW-1185">Reference proteome</keyword>
<reference evidence="1 2" key="1">
    <citation type="submission" date="2018-12" db="EMBL/GenBank/DDBJ databases">
        <authorList>
            <consortium name="Pathogen Informatics"/>
        </authorList>
    </citation>
    <scope>NUCLEOTIDE SEQUENCE [LARGE SCALE GENOMIC DNA]</scope>
    <source>
        <strain evidence="1 2">NCTC13079</strain>
    </source>
</reference>
<proteinExistence type="predicted"/>
<evidence type="ECO:0000313" key="1">
    <source>
        <dbReference type="EMBL" id="VEJ35525.1"/>
    </source>
</evidence>
<dbReference type="InterPro" id="IPR036412">
    <property type="entry name" value="HAD-like_sf"/>
</dbReference>
<dbReference type="OrthoDB" id="9781413at2"/>
<organism evidence="1 2">
    <name type="scientific">Aedoeadaptatus ivorii</name>
    <dbReference type="NCBI Taxonomy" id="54006"/>
    <lineage>
        <taxon>Bacteria</taxon>
        <taxon>Bacillati</taxon>
        <taxon>Bacillota</taxon>
        <taxon>Tissierellia</taxon>
        <taxon>Tissierellales</taxon>
        <taxon>Peptoniphilaceae</taxon>
        <taxon>Aedoeadaptatus</taxon>
    </lineage>
</organism>
<dbReference type="InterPro" id="IPR023214">
    <property type="entry name" value="HAD_sf"/>
</dbReference>
<dbReference type="NCBIfam" id="TIGR01484">
    <property type="entry name" value="HAD-SF-IIB"/>
    <property type="match status" value="1"/>
</dbReference>
<name>A0A3S5AJ68_9FIRM</name>
<evidence type="ECO:0000313" key="2">
    <source>
        <dbReference type="Proteomes" id="UP000269544"/>
    </source>
</evidence>
<dbReference type="RefSeq" id="WP_126465318.1">
    <property type="nucleotide sequence ID" value="NZ_LR134523.1"/>
</dbReference>
<accession>A0A3S5AJ68</accession>
<dbReference type="PANTHER" id="PTHR10000:SF8">
    <property type="entry name" value="HAD SUPERFAMILY HYDROLASE-LIKE, TYPE 3"/>
    <property type="match status" value="1"/>
</dbReference>
<sequence>MIRLIALDFDGTVAGRGQKFDATMENYIRRWLQQGIGTVICSGRPYRSLKRELEPLQLNIPIISNNGNLIRYKDSEETVYKHVFPRALAKTVIEEMEKVNIHPILHVDRYDDGYDLVTLHDMTERESIYVQMYENLYRRMEPEEAAKEDILAIAGFTTPADYYRLIEVDAIKNSGLISHLLKSYDPKLSLFECIGISTNKWRGLSSYAIYSGLTPQNILAVGDDTNDIAMIEGAAIGIAMDSAPDAVKEAANMVCDIPPEEYGAFRKVDEVLRNRSLL</sequence>
<dbReference type="Pfam" id="PF08282">
    <property type="entry name" value="Hydrolase_3"/>
    <property type="match status" value="1"/>
</dbReference>
<dbReference type="InterPro" id="IPR006379">
    <property type="entry name" value="HAD-SF_hydro_IIB"/>
</dbReference>
<protein>
    <submittedName>
        <fullName evidence="1">Phosphatase YidA</fullName>
        <ecNumber evidence="1">3.1.3.-</ecNumber>
    </submittedName>
</protein>
<dbReference type="Gene3D" id="3.40.50.1000">
    <property type="entry name" value="HAD superfamily/HAD-like"/>
    <property type="match status" value="1"/>
</dbReference>
<keyword evidence="1" id="KW-0378">Hydrolase</keyword>
<dbReference type="Gene3D" id="3.30.1240.10">
    <property type="match status" value="1"/>
</dbReference>
<dbReference type="PANTHER" id="PTHR10000">
    <property type="entry name" value="PHOSPHOSERINE PHOSPHATASE"/>
    <property type="match status" value="1"/>
</dbReference>
<dbReference type="GO" id="GO:0000287">
    <property type="term" value="F:magnesium ion binding"/>
    <property type="evidence" value="ECO:0007669"/>
    <property type="project" value="TreeGrafter"/>
</dbReference>
<dbReference type="EC" id="3.1.3.-" evidence="1"/>
<dbReference type="SUPFAM" id="SSF56784">
    <property type="entry name" value="HAD-like"/>
    <property type="match status" value="1"/>
</dbReference>
<dbReference type="GO" id="GO:0016791">
    <property type="term" value="F:phosphatase activity"/>
    <property type="evidence" value="ECO:0007669"/>
    <property type="project" value="TreeGrafter"/>
</dbReference>
<gene>
    <name evidence="1" type="primary">yidA</name>
    <name evidence="1" type="ORF">NCTC13079_00733</name>
</gene>
<dbReference type="EMBL" id="LR134523">
    <property type="protein sequence ID" value="VEJ35525.1"/>
    <property type="molecule type" value="Genomic_DNA"/>
</dbReference>